<dbReference type="InterPro" id="IPR055984">
    <property type="entry name" value="DUF7562"/>
</dbReference>
<name>A0A5D5ANQ7_9EURY</name>
<dbReference type="Proteomes" id="UP000324104">
    <property type="component" value="Unassembled WGS sequence"/>
</dbReference>
<evidence type="ECO:0008006" key="3">
    <source>
        <dbReference type="Google" id="ProtNLM"/>
    </source>
</evidence>
<proteinExistence type="predicted"/>
<accession>A0A5D5ANQ7</accession>
<dbReference type="Pfam" id="PF24443">
    <property type="entry name" value="DUF7562"/>
    <property type="match status" value="1"/>
</dbReference>
<protein>
    <recommendedName>
        <fullName evidence="3">Small CPxCG-related zinc finger protein</fullName>
    </recommendedName>
</protein>
<evidence type="ECO:0000313" key="1">
    <source>
        <dbReference type="EMBL" id="TYT62525.1"/>
    </source>
</evidence>
<dbReference type="RefSeq" id="WP_149081075.1">
    <property type="nucleotide sequence ID" value="NZ_VTAW01000008.1"/>
</dbReference>
<dbReference type="AlphaFoldDB" id="A0A5D5ANQ7"/>
<sequence>MWPFRTSSVVCLACGTELSQSMAREYDKYGDRWDRANKTFEHLCKGCHSDLCPQPRGELEKLLGELEAGNPSQAEFLSRYVATVDDRYGPLEES</sequence>
<evidence type="ECO:0000313" key="2">
    <source>
        <dbReference type="Proteomes" id="UP000324104"/>
    </source>
</evidence>
<reference evidence="1 2" key="1">
    <citation type="submission" date="2019-08" db="EMBL/GenBank/DDBJ databases">
        <title>Archaea genome.</title>
        <authorList>
            <person name="Kajale S."/>
            <person name="Shouche Y."/>
            <person name="Deshpande N."/>
            <person name="Sharma A."/>
        </authorList>
    </citation>
    <scope>NUCLEOTIDE SEQUENCE [LARGE SCALE GENOMIC DNA]</scope>
    <source>
        <strain evidence="1 2">ESP3B_9</strain>
    </source>
</reference>
<organism evidence="1 2">
    <name type="scientific">Natrialba swarupiae</name>
    <dbReference type="NCBI Taxonomy" id="2448032"/>
    <lineage>
        <taxon>Archaea</taxon>
        <taxon>Methanobacteriati</taxon>
        <taxon>Methanobacteriota</taxon>
        <taxon>Stenosarchaea group</taxon>
        <taxon>Halobacteria</taxon>
        <taxon>Halobacteriales</taxon>
        <taxon>Natrialbaceae</taxon>
        <taxon>Natrialba</taxon>
    </lineage>
</organism>
<dbReference type="EMBL" id="VTAW01000008">
    <property type="protein sequence ID" value="TYT62525.1"/>
    <property type="molecule type" value="Genomic_DNA"/>
</dbReference>
<keyword evidence="2" id="KW-1185">Reference proteome</keyword>
<gene>
    <name evidence="1" type="ORF">FYC77_08525</name>
</gene>
<comment type="caution">
    <text evidence="1">The sequence shown here is derived from an EMBL/GenBank/DDBJ whole genome shotgun (WGS) entry which is preliminary data.</text>
</comment>